<dbReference type="Proteomes" id="UP000574276">
    <property type="component" value="Unassembled WGS sequence"/>
</dbReference>
<keyword evidence="1" id="KW-0732">Signal</keyword>
<feature type="signal peptide" evidence="1">
    <location>
        <begin position="1"/>
        <end position="27"/>
    </location>
</feature>
<dbReference type="InterPro" id="IPR003343">
    <property type="entry name" value="Big_2"/>
</dbReference>
<proteinExistence type="predicted"/>
<dbReference type="EMBL" id="JACEGA010000001">
    <property type="protein sequence ID" value="MBB2181955.1"/>
    <property type="molecule type" value="Genomic_DNA"/>
</dbReference>
<evidence type="ECO:0000313" key="3">
    <source>
        <dbReference type="EMBL" id="MBB2181955.1"/>
    </source>
</evidence>
<protein>
    <submittedName>
        <fullName evidence="3">Ig-like domain-containing protein</fullName>
    </submittedName>
</protein>
<dbReference type="InterPro" id="IPR008964">
    <property type="entry name" value="Invasin/intimin_cell_adhesion"/>
</dbReference>
<gene>
    <name evidence="3" type="ORF">H0486_03585</name>
</gene>
<evidence type="ECO:0000256" key="1">
    <source>
        <dbReference type="SAM" id="SignalP"/>
    </source>
</evidence>
<feature type="domain" description="BIG2" evidence="2">
    <location>
        <begin position="32"/>
        <end position="109"/>
    </location>
</feature>
<dbReference type="AlphaFoldDB" id="A0A839JWA4"/>
<comment type="caution">
    <text evidence="3">The sequence shown here is derived from an EMBL/GenBank/DDBJ whole genome shotgun (WGS) entry which is preliminary data.</text>
</comment>
<evidence type="ECO:0000313" key="4">
    <source>
        <dbReference type="Proteomes" id="UP000574276"/>
    </source>
</evidence>
<dbReference type="SUPFAM" id="SSF49373">
    <property type="entry name" value="Invasin/intimin cell-adhesion fragments"/>
    <property type="match status" value="2"/>
</dbReference>
<feature type="domain" description="BIG2" evidence="2">
    <location>
        <begin position="445"/>
        <end position="521"/>
    </location>
</feature>
<accession>A0A839JWA4</accession>
<keyword evidence="4" id="KW-1185">Reference proteome</keyword>
<evidence type="ECO:0000259" key="2">
    <source>
        <dbReference type="SMART" id="SM00635"/>
    </source>
</evidence>
<dbReference type="Pfam" id="PF02368">
    <property type="entry name" value="Big_2"/>
    <property type="match status" value="1"/>
</dbReference>
<organism evidence="3 4">
    <name type="scientific">Variimorphobacter saccharofermentans</name>
    <dbReference type="NCBI Taxonomy" id="2755051"/>
    <lineage>
        <taxon>Bacteria</taxon>
        <taxon>Bacillati</taxon>
        <taxon>Bacillota</taxon>
        <taxon>Clostridia</taxon>
        <taxon>Lachnospirales</taxon>
        <taxon>Lachnospiraceae</taxon>
        <taxon>Variimorphobacter</taxon>
    </lineage>
</organism>
<dbReference type="Gene3D" id="2.60.40.1080">
    <property type="match status" value="2"/>
</dbReference>
<dbReference type="SMART" id="SM00635">
    <property type="entry name" value="BID_2"/>
    <property type="match status" value="2"/>
</dbReference>
<sequence>MKKNFFKKLSFVLALAMIISMIAPAGAALAAAKPKLNATKKYLHLDKDGYDEFDFNIANKKDGWKYKWTSADKKVATVNSKNGLVEATGVGKTKITVVITDKAGKQQAKLSATVIVRDNIASLKITNTPDGDKLAVGKENDFNRSYVTVSGSSKKTSGITRWTVTPSDGATISDSGVFVATKAGEYKITARAFQSKAKYNSWLSDNAKYEKYVTATAEYTVKVAASLTEVKQTNLATFKMTFDTAMTADDVKKNTTVYYMVGDVKVKEQLIKEVKEVDGTDKKEFTVQMTDEFTPAYKYVVEYTDLGEKEFVAATTKLEDVKGIKITTTEATIYEATEVKYDLLNADGVAINKPNDVANLNLRVTLESSNDLVSVNDGKVYMYKLNDTTTIKAKFHTYEYDKSGVETVYEDTKVITCVDKTKDLGKSLLAWTIVGTADKPDYDNAKQFLALEDSKRVFVKIKKVDDNDTESSKADDADKFKFKSSNSSILFVDNAGFLYPLKEGKVTITVEYNDAYVGSFELTVNPKRFVARIDVDQTYITLSNSIKFTDWKKVTVKIKDQYGDDWKNNNFTVDSLSKANVQPTKSEGSDYVRFEDNNAPKGTYTFKISANDKSEVAKTISVNVVAPSSDAIDRYVVEINGKATDTPDVKIKDDHIEENVDIRVFGIASNDVKVEEIALYDNGYTVNLYDPDNKKITLNASNLLNDADNEDDYQLITTTGVAATVSGASTQLVKAKTGRYKVEVIENAKSRTVATTTFIVKDTQATPTLEKVNTFWTEGAAGLFDVMQKSFVIKVNGSTLVDEKNRKIVSVDCTTPDAARKILVREIVVYELVEAKDGTTYAVYHTFKPNYYITLPVDFQF</sequence>
<feature type="chain" id="PRO_5038437361" evidence="1">
    <location>
        <begin position="28"/>
        <end position="861"/>
    </location>
</feature>
<name>A0A839JWA4_9FIRM</name>
<reference evidence="3 4" key="1">
    <citation type="submission" date="2020-07" db="EMBL/GenBank/DDBJ databases">
        <title>Characterization and genome sequencing of isolate MD1, a novel member within the family Lachnospiraceae.</title>
        <authorList>
            <person name="Rettenmaier R."/>
            <person name="Di Bello L."/>
            <person name="Zinser C."/>
            <person name="Scheitz K."/>
            <person name="Liebl W."/>
            <person name="Zverlov V."/>
        </authorList>
    </citation>
    <scope>NUCLEOTIDE SEQUENCE [LARGE SCALE GENOMIC DNA]</scope>
    <source>
        <strain evidence="3 4">MD1</strain>
    </source>
</reference>
<dbReference type="RefSeq" id="WP_228351691.1">
    <property type="nucleotide sequence ID" value="NZ_JACEGA010000001.1"/>
</dbReference>